<keyword evidence="9 11" id="KW-0472">Membrane</keyword>
<keyword evidence="13" id="KW-0732">Signal</keyword>
<evidence type="ECO:0000313" key="16">
    <source>
        <dbReference type="EMBL" id="ALS32284.1"/>
    </source>
</evidence>
<evidence type="ECO:0000256" key="11">
    <source>
        <dbReference type="PROSITE-ProRule" id="PRU01360"/>
    </source>
</evidence>
<dbReference type="InterPro" id="IPR039426">
    <property type="entry name" value="TonB-dep_rcpt-like"/>
</dbReference>
<dbReference type="GO" id="GO:0006826">
    <property type="term" value="P:iron ion transport"/>
    <property type="evidence" value="ECO:0007669"/>
    <property type="project" value="UniProtKB-KW"/>
</dbReference>
<dbReference type="InterPro" id="IPR036942">
    <property type="entry name" value="Beta-barrel_TonB_sf"/>
</dbReference>
<dbReference type="SUPFAM" id="SSF56935">
    <property type="entry name" value="Porins"/>
    <property type="match status" value="1"/>
</dbReference>
<dbReference type="RefSeq" id="WP_058372840.1">
    <property type="nucleotide sequence ID" value="NZ_CP011034.1"/>
</dbReference>
<sequence length="785" mass="86166">MNLNDNRFTSNLTIKPLAFAIACAVSGQAFAAQEPEQAEVKQTAVKGIERVSVTAQKRISTLQETPIAITAFNAETIENLGIEDISDLNAQAPNVRIVPPYGSTFNVGMDIRGLGTAEPSLAIDPKVGIYLDGVYLARNSGAIFNIVDLERMEVLRGPQGTLWGKNTTGGALNLVTSKPSDDFQFKQKITAGNNSLLSSTTSIDTGALGDFTARLTYMTSEHDGWATNTFAGAKEKNLGAEDVDALRVALRYAGDDFTVNYSYDNTDGSSVAMPVQISNVRPQYTDPNVPTMDLSTGKLYAGNVFAMMAANEKAPGRQTEFELDQHGREYVDIEGHNLTVEWDFSDNHTFKSISSIRSYDSDLTEGYDTDGGAYFAPALDFSTSPPSVDASDVIAIPAFQYTSVKSQEQKSQEFQLLGQFLEGDLKYVAGYYYFSEEGEENNPWNIGIFTGQGANVLFSKTLPFGAFYSVKAKSSALFANVDYKLTDELNVVAGIRYTDDTKSLTNVAKYDAMLKNDLHSETNWSKTVGSLLFNYVFDQDLTMYASISQGYAAGVYNPGSIDRFAYLNPANMGEANYEGTLTPADPEDTTAYEVGVKAMLLDDRLMLNTAVFFNSNTNLQKTVFEGNIRRSLNTGESENMGIEIDAKFAATDNLFFTTSLGYLDTKYTDITYTDNTSYSASVAMDWTIAELDFGNLALNTNYVMVDEYQFSVSDPSLVGDNYALLNARLTLSNIKVGERSNLKVSLWGKNITDEEYTVFGSNFNFFDAQVYGTPRTYGIDVSFEY</sequence>
<dbReference type="PROSITE" id="PS52016">
    <property type="entry name" value="TONB_DEPENDENT_REC_3"/>
    <property type="match status" value="1"/>
</dbReference>
<protein>
    <submittedName>
        <fullName evidence="16">Iron complex outermembrane recepter protein</fullName>
    </submittedName>
</protein>
<dbReference type="PATRIC" id="fig|1315283.4.peg.880"/>
<evidence type="ECO:0000259" key="14">
    <source>
        <dbReference type="Pfam" id="PF00593"/>
    </source>
</evidence>
<evidence type="ECO:0000256" key="8">
    <source>
        <dbReference type="ARBA" id="ARBA00023077"/>
    </source>
</evidence>
<evidence type="ECO:0000256" key="2">
    <source>
        <dbReference type="ARBA" id="ARBA00022448"/>
    </source>
</evidence>
<keyword evidence="8 12" id="KW-0798">TonB box</keyword>
<evidence type="ECO:0000256" key="1">
    <source>
        <dbReference type="ARBA" id="ARBA00004571"/>
    </source>
</evidence>
<dbReference type="InterPro" id="IPR012910">
    <property type="entry name" value="Plug_dom"/>
</dbReference>
<reference evidence="16 17" key="1">
    <citation type="submission" date="2015-03" db="EMBL/GenBank/DDBJ databases">
        <authorList>
            <person name="Murphy D."/>
        </authorList>
    </citation>
    <scope>NUCLEOTIDE SEQUENCE [LARGE SCALE GENOMIC DNA]</scope>
    <source>
        <strain evidence="16 17">KMM 520</strain>
    </source>
</reference>
<evidence type="ECO:0000256" key="9">
    <source>
        <dbReference type="ARBA" id="ARBA00023136"/>
    </source>
</evidence>
<keyword evidence="2 11" id="KW-0813">Transport</keyword>
<dbReference type="EMBL" id="CP011034">
    <property type="protein sequence ID" value="ALS32284.1"/>
    <property type="molecule type" value="Genomic_DNA"/>
</dbReference>
<dbReference type="GO" id="GO:0009279">
    <property type="term" value="C:cell outer membrane"/>
    <property type="evidence" value="ECO:0007669"/>
    <property type="project" value="UniProtKB-SubCell"/>
</dbReference>
<evidence type="ECO:0000256" key="13">
    <source>
        <dbReference type="SAM" id="SignalP"/>
    </source>
</evidence>
<proteinExistence type="inferred from homology"/>
<comment type="subcellular location">
    <subcellularLocation>
        <location evidence="1 11">Cell outer membrane</location>
        <topology evidence="1 11">Multi-pass membrane protein</topology>
    </subcellularLocation>
</comment>
<dbReference type="PANTHER" id="PTHR32552">
    <property type="entry name" value="FERRICHROME IRON RECEPTOR-RELATED"/>
    <property type="match status" value="1"/>
</dbReference>
<keyword evidence="3 11" id="KW-1134">Transmembrane beta strand</keyword>
<keyword evidence="6" id="KW-0408">Iron</keyword>
<dbReference type="Pfam" id="PF00593">
    <property type="entry name" value="TonB_dep_Rec_b-barrel"/>
    <property type="match status" value="1"/>
</dbReference>
<evidence type="ECO:0000256" key="10">
    <source>
        <dbReference type="ARBA" id="ARBA00023237"/>
    </source>
</evidence>
<feature type="domain" description="TonB-dependent receptor plug" evidence="15">
    <location>
        <begin position="62"/>
        <end position="171"/>
    </location>
</feature>
<evidence type="ECO:0000256" key="3">
    <source>
        <dbReference type="ARBA" id="ARBA00022452"/>
    </source>
</evidence>
<name>A0A0U2V351_9GAMM</name>
<dbReference type="Proteomes" id="UP000065261">
    <property type="component" value="Chromosome I"/>
</dbReference>
<evidence type="ECO:0000256" key="7">
    <source>
        <dbReference type="ARBA" id="ARBA00023065"/>
    </source>
</evidence>
<organism evidence="16">
    <name type="scientific">Pseudoalteromonas translucida KMM 520</name>
    <dbReference type="NCBI Taxonomy" id="1315283"/>
    <lineage>
        <taxon>Bacteria</taxon>
        <taxon>Pseudomonadati</taxon>
        <taxon>Pseudomonadota</taxon>
        <taxon>Gammaproteobacteria</taxon>
        <taxon>Alteromonadales</taxon>
        <taxon>Pseudoalteromonadaceae</taxon>
        <taxon>Pseudoalteromonas</taxon>
    </lineage>
</organism>
<dbReference type="OrthoDB" id="7051185at2"/>
<feature type="chain" id="PRO_5006832833" evidence="13">
    <location>
        <begin position="32"/>
        <end position="785"/>
    </location>
</feature>
<evidence type="ECO:0000256" key="5">
    <source>
        <dbReference type="ARBA" id="ARBA00022692"/>
    </source>
</evidence>
<dbReference type="KEGG" id="ptn:PTRA_a1003"/>
<feature type="signal peptide" evidence="13">
    <location>
        <begin position="1"/>
        <end position="31"/>
    </location>
</feature>
<evidence type="ECO:0000313" key="17">
    <source>
        <dbReference type="Proteomes" id="UP000065261"/>
    </source>
</evidence>
<gene>
    <name evidence="16" type="ORF">PTRA_a1003</name>
</gene>
<comment type="similarity">
    <text evidence="11 12">Belongs to the TonB-dependent receptor family.</text>
</comment>
<evidence type="ECO:0000256" key="4">
    <source>
        <dbReference type="ARBA" id="ARBA00022496"/>
    </source>
</evidence>
<dbReference type="AlphaFoldDB" id="A0A0U2V351"/>
<keyword evidence="4" id="KW-0410">Iron transport</keyword>
<dbReference type="PANTHER" id="PTHR32552:SF81">
    <property type="entry name" value="TONB-DEPENDENT OUTER MEMBRANE RECEPTOR"/>
    <property type="match status" value="1"/>
</dbReference>
<keyword evidence="10 11" id="KW-0998">Cell outer membrane</keyword>
<evidence type="ECO:0000256" key="12">
    <source>
        <dbReference type="RuleBase" id="RU003357"/>
    </source>
</evidence>
<dbReference type="InterPro" id="IPR000531">
    <property type="entry name" value="Beta-barrel_TonB"/>
</dbReference>
<dbReference type="Gene3D" id="2.40.170.20">
    <property type="entry name" value="TonB-dependent receptor, beta-barrel domain"/>
    <property type="match status" value="1"/>
</dbReference>
<accession>A0A0U2V351</accession>
<keyword evidence="7" id="KW-0406">Ion transport</keyword>
<feature type="domain" description="TonB-dependent receptor-like beta-barrel" evidence="14">
    <location>
        <begin position="315"/>
        <end position="751"/>
    </location>
</feature>
<keyword evidence="5 11" id="KW-0812">Transmembrane</keyword>
<dbReference type="Pfam" id="PF07715">
    <property type="entry name" value="Plug"/>
    <property type="match status" value="1"/>
</dbReference>
<evidence type="ECO:0000256" key="6">
    <source>
        <dbReference type="ARBA" id="ARBA00023004"/>
    </source>
</evidence>
<evidence type="ECO:0000259" key="15">
    <source>
        <dbReference type="Pfam" id="PF07715"/>
    </source>
</evidence>